<dbReference type="EMBL" id="FOIC01000018">
    <property type="protein sequence ID" value="SET93944.1"/>
    <property type="molecule type" value="Genomic_DNA"/>
</dbReference>
<dbReference type="Proteomes" id="UP000324021">
    <property type="component" value="Unassembled WGS sequence"/>
</dbReference>
<dbReference type="Proteomes" id="UP000199320">
    <property type="component" value="Unassembled WGS sequence"/>
</dbReference>
<feature type="transmembrane region" description="Helical" evidence="5">
    <location>
        <begin position="113"/>
        <end position="129"/>
    </location>
</feature>
<feature type="transmembrane region" description="Helical" evidence="5">
    <location>
        <begin position="351"/>
        <end position="369"/>
    </location>
</feature>
<dbReference type="AlphaFoldDB" id="A0A1G6U0C6"/>
<protein>
    <recommendedName>
        <fullName evidence="5">Probable membrane transporter protein</fullName>
    </recommendedName>
</protein>
<dbReference type="STRING" id="392421.SAMN04488694_11850"/>
<evidence type="ECO:0000256" key="2">
    <source>
        <dbReference type="ARBA" id="ARBA00022692"/>
    </source>
</evidence>
<evidence type="ECO:0000313" key="10">
    <source>
        <dbReference type="Proteomes" id="UP000324021"/>
    </source>
</evidence>
<evidence type="ECO:0000256" key="1">
    <source>
        <dbReference type="ARBA" id="ARBA00004141"/>
    </source>
</evidence>
<evidence type="ECO:0000313" key="7">
    <source>
        <dbReference type="EMBL" id="SDD34862.1"/>
    </source>
</evidence>
<feature type="transmembrane region" description="Helical" evidence="5">
    <location>
        <begin position="309"/>
        <end position="331"/>
    </location>
</feature>
<keyword evidence="5" id="KW-1003">Cell membrane</keyword>
<feature type="transmembrane region" description="Helical" evidence="5">
    <location>
        <begin position="166"/>
        <end position="183"/>
    </location>
</feature>
<name>A0A1G6U0C6_9EURY</name>
<organism evidence="7 10">
    <name type="scientific">Natrinema hispanicum</name>
    <dbReference type="NCBI Taxonomy" id="392421"/>
    <lineage>
        <taxon>Archaea</taxon>
        <taxon>Methanobacteriati</taxon>
        <taxon>Methanobacteriota</taxon>
        <taxon>Stenosarchaea group</taxon>
        <taxon>Halobacteria</taxon>
        <taxon>Halobacteriales</taxon>
        <taxon>Natrialbaceae</taxon>
        <taxon>Natrinema</taxon>
    </lineage>
</organism>
<gene>
    <name evidence="8" type="ORF">SAMN04488694_11850</name>
    <name evidence="7" type="ORF">SAMN05192552_101951</name>
</gene>
<reference evidence="9 10" key="1">
    <citation type="submission" date="2016-10" db="EMBL/GenBank/DDBJ databases">
        <authorList>
            <person name="Varghese N."/>
            <person name="Submissions S."/>
        </authorList>
    </citation>
    <scope>NUCLEOTIDE SEQUENCE [LARGE SCALE GENOMIC DNA]</scope>
    <source>
        <strain evidence="7 10">CDM_1</strain>
        <strain evidence="9">CDM_6</strain>
    </source>
</reference>
<dbReference type="InterPro" id="IPR051598">
    <property type="entry name" value="TSUP/Inactive_protease-like"/>
</dbReference>
<evidence type="ECO:0000256" key="5">
    <source>
        <dbReference type="RuleBase" id="RU363041"/>
    </source>
</evidence>
<evidence type="ECO:0000313" key="8">
    <source>
        <dbReference type="EMBL" id="SET93944.1"/>
    </source>
</evidence>
<feature type="transmembrane region" description="Helical" evidence="5">
    <location>
        <begin position="381"/>
        <end position="400"/>
    </location>
</feature>
<keyword evidence="2 5" id="KW-0812">Transmembrane</keyword>
<keyword evidence="9" id="KW-1185">Reference proteome</keyword>
<dbReference type="InterPro" id="IPR002781">
    <property type="entry name" value="TM_pro_TauE-like"/>
</dbReference>
<feature type="transmembrane region" description="Helical" evidence="5">
    <location>
        <begin position="135"/>
        <end position="154"/>
    </location>
</feature>
<keyword evidence="3 5" id="KW-1133">Transmembrane helix</keyword>
<comment type="subcellular location">
    <subcellularLocation>
        <location evidence="5">Cell membrane</location>
        <topology evidence="5">Multi-pass membrane protein</topology>
    </subcellularLocation>
    <subcellularLocation>
        <location evidence="1">Membrane</location>
        <topology evidence="1">Multi-pass membrane protein</topology>
    </subcellularLocation>
</comment>
<evidence type="ECO:0000313" key="9">
    <source>
        <dbReference type="Proteomes" id="UP000199320"/>
    </source>
</evidence>
<feature type="transmembrane region" description="Helical" evidence="5">
    <location>
        <begin position="87"/>
        <end position="106"/>
    </location>
</feature>
<accession>A0A1G6U0C6</accession>
<evidence type="ECO:0000256" key="4">
    <source>
        <dbReference type="ARBA" id="ARBA00023136"/>
    </source>
</evidence>
<evidence type="ECO:0000256" key="3">
    <source>
        <dbReference type="ARBA" id="ARBA00022989"/>
    </source>
</evidence>
<dbReference type="Pfam" id="PF01925">
    <property type="entry name" value="TauE"/>
    <property type="match status" value="1"/>
</dbReference>
<proteinExistence type="inferred from homology"/>
<sequence length="401" mass="42104">MRYCLPVVTPYTPYERFTGRKETKILLFHPSKGSAHGSMTASSSASRIQKAFLKYQHVFVFLAPLAFVVGVYFFAPTPADAGTGYWLEYWWLFIAFATGATIVNTVGISGSALFVPFLIFIFPLVAYPLEPNTLVKIGLISESFGLSSSALAFIQYGLVDRRLGTALVLGGIPFVVGGALLSFVIPEPLFHALLGIALLAAAFLLFKADLGHEEPGGGSGGETVAADGGTTGDLPNDASKLGPAGVETDEGGTVTRVDRDGNDYRYSRSGYLERFANYSIGGVFQGLAGFGIGELGIISMLRTEVPVRVAIGTNHIVVATTAVLASVVHVFGGGLVPGGHTMDLASTPWNMVVWTVPATTLGGQIAPYVSTALDTGTIKKGVGGLFAIIAVALFLMAFGGF</sequence>
<reference evidence="8" key="2">
    <citation type="submission" date="2016-10" db="EMBL/GenBank/DDBJ databases">
        <authorList>
            <person name="de Groot N.N."/>
        </authorList>
    </citation>
    <scope>NUCLEOTIDE SEQUENCE [LARGE SCALE GENOMIC DNA]</scope>
    <source>
        <strain evidence="8">CDM_6</strain>
    </source>
</reference>
<dbReference type="PANTHER" id="PTHR43701:SF5">
    <property type="entry name" value="MEMBRANE TRANSPORTER PROTEIN-RELATED"/>
    <property type="match status" value="1"/>
</dbReference>
<feature type="transmembrane region" description="Helical" evidence="5">
    <location>
        <begin position="57"/>
        <end position="75"/>
    </location>
</feature>
<keyword evidence="4 5" id="KW-0472">Membrane</keyword>
<comment type="similarity">
    <text evidence="5">Belongs to the 4-toluene sulfonate uptake permease (TSUP) (TC 2.A.102) family.</text>
</comment>
<feature type="region of interest" description="Disordered" evidence="6">
    <location>
        <begin position="216"/>
        <end position="259"/>
    </location>
</feature>
<feature type="transmembrane region" description="Helical" evidence="5">
    <location>
        <begin position="189"/>
        <end position="206"/>
    </location>
</feature>
<dbReference type="PANTHER" id="PTHR43701">
    <property type="entry name" value="MEMBRANE TRANSPORTER PROTEIN MJ0441-RELATED"/>
    <property type="match status" value="1"/>
</dbReference>
<dbReference type="EMBL" id="FMZP01000019">
    <property type="protein sequence ID" value="SDD34862.1"/>
    <property type="molecule type" value="Genomic_DNA"/>
</dbReference>
<dbReference type="GO" id="GO:0005886">
    <property type="term" value="C:plasma membrane"/>
    <property type="evidence" value="ECO:0007669"/>
    <property type="project" value="UniProtKB-SubCell"/>
</dbReference>
<evidence type="ECO:0000256" key="6">
    <source>
        <dbReference type="SAM" id="MobiDB-lite"/>
    </source>
</evidence>